<dbReference type="EMBL" id="CAJNOJ010000137">
    <property type="protein sequence ID" value="CAF1181739.1"/>
    <property type="molecule type" value="Genomic_DNA"/>
</dbReference>
<dbReference type="SUPFAM" id="SSF101898">
    <property type="entry name" value="NHL repeat"/>
    <property type="match status" value="1"/>
</dbReference>
<dbReference type="Proteomes" id="UP000663852">
    <property type="component" value="Unassembled WGS sequence"/>
</dbReference>
<dbReference type="AlphaFoldDB" id="A0A815YEU5"/>
<dbReference type="Proteomes" id="UP000663828">
    <property type="component" value="Unassembled WGS sequence"/>
</dbReference>
<evidence type="ECO:0000313" key="3">
    <source>
        <dbReference type="Proteomes" id="UP000663828"/>
    </source>
</evidence>
<comment type="caution">
    <text evidence="2">The sequence shown here is derived from an EMBL/GenBank/DDBJ whole genome shotgun (WGS) entry which is preliminary data.</text>
</comment>
<dbReference type="EMBL" id="CAJNOR010005608">
    <property type="protein sequence ID" value="CAF1569583.1"/>
    <property type="molecule type" value="Genomic_DNA"/>
</dbReference>
<gene>
    <name evidence="1" type="ORF">EDS130_LOCUS24281</name>
    <name evidence="2" type="ORF">XAT740_LOCUS44350</name>
</gene>
<evidence type="ECO:0000313" key="2">
    <source>
        <dbReference type="EMBL" id="CAF1569583.1"/>
    </source>
</evidence>
<sequence length="363" mass="41536">MNPARINYENFQMSDSIFVSNNSDIYMSSNIGRVDKWTANAKHMAHLMTVEETCVDLFVDMDNNLYCSMFQYHVVTKRFSNDEHEQDITVLAGKYNSGWKPDCLDGPRGIFVDINFDLYVADYNNQRIQLFHPRKLNGQTVAGQGSSDITTILYGPVAVVLDAEKHLFIVDYETKRILGSGPNGFQCLVGCHEKIIDPNQFDCFASFSFDVHGNTFVPLKDTLRIQIFHLQNDSCDASSNVQAQYSSILPANYTTFSRVTLNHSKYHYEVIVNKKAFYVLIGNSSVDLYGHVYKDHFDQFNLTNNLIVWYGKYCNRNQFKFTLELFLNTKYILVVTMYNSNVTSPFSITVFGSNTVQLQCTSE</sequence>
<dbReference type="InterPro" id="IPR011042">
    <property type="entry name" value="6-blade_b-propeller_TolB-like"/>
</dbReference>
<name>A0A815YEU5_ADIRI</name>
<keyword evidence="3" id="KW-1185">Reference proteome</keyword>
<dbReference type="OrthoDB" id="342730at2759"/>
<evidence type="ECO:0000313" key="1">
    <source>
        <dbReference type="EMBL" id="CAF1181739.1"/>
    </source>
</evidence>
<proteinExistence type="predicted"/>
<reference evidence="2" key="1">
    <citation type="submission" date="2021-02" db="EMBL/GenBank/DDBJ databases">
        <authorList>
            <person name="Nowell W R."/>
        </authorList>
    </citation>
    <scope>NUCLEOTIDE SEQUENCE</scope>
</reference>
<dbReference type="Gene3D" id="2.120.10.30">
    <property type="entry name" value="TolB, C-terminal domain"/>
    <property type="match status" value="1"/>
</dbReference>
<organism evidence="2 3">
    <name type="scientific">Adineta ricciae</name>
    <name type="common">Rotifer</name>
    <dbReference type="NCBI Taxonomy" id="249248"/>
    <lineage>
        <taxon>Eukaryota</taxon>
        <taxon>Metazoa</taxon>
        <taxon>Spiralia</taxon>
        <taxon>Gnathifera</taxon>
        <taxon>Rotifera</taxon>
        <taxon>Eurotatoria</taxon>
        <taxon>Bdelloidea</taxon>
        <taxon>Adinetida</taxon>
        <taxon>Adinetidae</taxon>
        <taxon>Adineta</taxon>
    </lineage>
</organism>
<protein>
    <submittedName>
        <fullName evidence="2">Uncharacterized protein</fullName>
    </submittedName>
</protein>
<accession>A0A815YEU5</accession>